<sequence>MADQPPRHAFRPIAPRTTAEIPSTAQFPEEPRTKRASAACAECKKRRTKCVVDNIDGLCTECALHNRECLIDETEDRRRKASVKKTEDLLEYYRAYVEYFILAIRDGADGDIKNLIGTIKTSGEDENIHAALSQFPHLTPHFNLKIPSESPPTRFKDNKPRKRAYEP</sequence>
<keyword evidence="8" id="KW-1185">Reference proteome</keyword>
<dbReference type="Pfam" id="PF00172">
    <property type="entry name" value="Zn_clus"/>
    <property type="match status" value="1"/>
</dbReference>
<dbReference type="PROSITE" id="PS00463">
    <property type="entry name" value="ZN2_CY6_FUNGAL_1"/>
    <property type="match status" value="1"/>
</dbReference>
<dbReference type="PANTHER" id="PTHR47256:SF1">
    <property type="entry name" value="ZN(II)2CYS6 TRANSCRIPTION FACTOR (EUROFUNG)"/>
    <property type="match status" value="1"/>
</dbReference>
<evidence type="ECO:0000256" key="1">
    <source>
        <dbReference type="ARBA" id="ARBA00023015"/>
    </source>
</evidence>
<feature type="region of interest" description="Disordered" evidence="5">
    <location>
        <begin position="146"/>
        <end position="167"/>
    </location>
</feature>
<evidence type="ECO:0000313" key="7">
    <source>
        <dbReference type="EMBL" id="KAL2827183.1"/>
    </source>
</evidence>
<evidence type="ECO:0000256" key="2">
    <source>
        <dbReference type="ARBA" id="ARBA00023125"/>
    </source>
</evidence>
<dbReference type="PROSITE" id="PS50048">
    <property type="entry name" value="ZN2_CY6_FUNGAL_2"/>
    <property type="match status" value="1"/>
</dbReference>
<feature type="compositionally biased region" description="Basic and acidic residues" evidence="5">
    <location>
        <begin position="154"/>
        <end position="167"/>
    </location>
</feature>
<feature type="domain" description="Zn(2)-C6 fungal-type" evidence="6">
    <location>
        <begin position="39"/>
        <end position="71"/>
    </location>
</feature>
<name>A0ABR4IHD5_9EURO</name>
<keyword evidence="3" id="KW-0804">Transcription</keyword>
<feature type="region of interest" description="Disordered" evidence="5">
    <location>
        <begin position="1"/>
        <end position="34"/>
    </location>
</feature>
<comment type="caution">
    <text evidence="7">The sequence shown here is derived from an EMBL/GenBank/DDBJ whole genome shotgun (WGS) entry which is preliminary data.</text>
</comment>
<accession>A0ABR4IHD5</accession>
<reference evidence="7 8" key="1">
    <citation type="submission" date="2024-07" db="EMBL/GenBank/DDBJ databases">
        <title>Section-level genome sequencing and comparative genomics of Aspergillus sections Usti and Cavernicolus.</title>
        <authorList>
            <consortium name="Lawrence Berkeley National Laboratory"/>
            <person name="Nybo J.L."/>
            <person name="Vesth T.C."/>
            <person name="Theobald S."/>
            <person name="Frisvad J.C."/>
            <person name="Larsen T.O."/>
            <person name="Kjaerboelling I."/>
            <person name="Rothschild-Mancinelli K."/>
            <person name="Lyhne E.K."/>
            <person name="Kogle M.E."/>
            <person name="Barry K."/>
            <person name="Clum A."/>
            <person name="Na H."/>
            <person name="Ledsgaard L."/>
            <person name="Lin J."/>
            <person name="Lipzen A."/>
            <person name="Kuo A."/>
            <person name="Riley R."/>
            <person name="Mondo S."/>
            <person name="LaButti K."/>
            <person name="Haridas S."/>
            <person name="Pangalinan J."/>
            <person name="Salamov A.A."/>
            <person name="Simmons B.A."/>
            <person name="Magnuson J.K."/>
            <person name="Chen J."/>
            <person name="Drula E."/>
            <person name="Henrissat B."/>
            <person name="Wiebenga A."/>
            <person name="Lubbers R.J."/>
            <person name="Gomes A.C."/>
            <person name="Makela M.R."/>
            <person name="Stajich J."/>
            <person name="Grigoriev I.V."/>
            <person name="Mortensen U.H."/>
            <person name="De vries R.P."/>
            <person name="Baker S.E."/>
            <person name="Andersen M.R."/>
        </authorList>
    </citation>
    <scope>NUCLEOTIDE SEQUENCE [LARGE SCALE GENOMIC DNA]</scope>
    <source>
        <strain evidence="7 8">CBS 600.67</strain>
    </source>
</reference>
<dbReference type="PANTHER" id="PTHR47256">
    <property type="entry name" value="ZN(II)2CYS6 TRANSCRIPTION FACTOR (EUROFUNG)-RELATED"/>
    <property type="match status" value="1"/>
</dbReference>
<proteinExistence type="predicted"/>
<dbReference type="Gene3D" id="4.10.240.10">
    <property type="entry name" value="Zn(2)-C6 fungal-type DNA-binding domain"/>
    <property type="match status" value="1"/>
</dbReference>
<evidence type="ECO:0000256" key="3">
    <source>
        <dbReference type="ARBA" id="ARBA00023163"/>
    </source>
</evidence>
<evidence type="ECO:0000259" key="6">
    <source>
        <dbReference type="PROSITE" id="PS50048"/>
    </source>
</evidence>
<keyword evidence="1" id="KW-0805">Transcription regulation</keyword>
<dbReference type="InterPro" id="IPR053187">
    <property type="entry name" value="Notoamide_regulator"/>
</dbReference>
<keyword evidence="2" id="KW-0238">DNA-binding</keyword>
<dbReference type="EMBL" id="JBFXLS010000026">
    <property type="protein sequence ID" value="KAL2827183.1"/>
    <property type="molecule type" value="Genomic_DNA"/>
</dbReference>
<keyword evidence="4" id="KW-0539">Nucleus</keyword>
<protein>
    <recommendedName>
        <fullName evidence="6">Zn(2)-C6 fungal-type domain-containing protein</fullName>
    </recommendedName>
</protein>
<dbReference type="Proteomes" id="UP001610335">
    <property type="component" value="Unassembled WGS sequence"/>
</dbReference>
<dbReference type="CDD" id="cd00067">
    <property type="entry name" value="GAL4"/>
    <property type="match status" value="1"/>
</dbReference>
<dbReference type="InterPro" id="IPR001138">
    <property type="entry name" value="Zn2Cys6_DnaBD"/>
</dbReference>
<dbReference type="SMART" id="SM00066">
    <property type="entry name" value="GAL4"/>
    <property type="match status" value="1"/>
</dbReference>
<dbReference type="SUPFAM" id="SSF57701">
    <property type="entry name" value="Zn2/Cys6 DNA-binding domain"/>
    <property type="match status" value="1"/>
</dbReference>
<evidence type="ECO:0000313" key="8">
    <source>
        <dbReference type="Proteomes" id="UP001610335"/>
    </source>
</evidence>
<evidence type="ECO:0000256" key="5">
    <source>
        <dbReference type="SAM" id="MobiDB-lite"/>
    </source>
</evidence>
<gene>
    <name evidence="7" type="ORF">BDW59DRAFT_160472</name>
</gene>
<organism evidence="7 8">
    <name type="scientific">Aspergillus cavernicola</name>
    <dbReference type="NCBI Taxonomy" id="176166"/>
    <lineage>
        <taxon>Eukaryota</taxon>
        <taxon>Fungi</taxon>
        <taxon>Dikarya</taxon>
        <taxon>Ascomycota</taxon>
        <taxon>Pezizomycotina</taxon>
        <taxon>Eurotiomycetes</taxon>
        <taxon>Eurotiomycetidae</taxon>
        <taxon>Eurotiales</taxon>
        <taxon>Aspergillaceae</taxon>
        <taxon>Aspergillus</taxon>
        <taxon>Aspergillus subgen. Nidulantes</taxon>
    </lineage>
</organism>
<dbReference type="InterPro" id="IPR036864">
    <property type="entry name" value="Zn2-C6_fun-type_DNA-bd_sf"/>
</dbReference>
<evidence type="ECO:0000256" key="4">
    <source>
        <dbReference type="ARBA" id="ARBA00023242"/>
    </source>
</evidence>